<dbReference type="RefSeq" id="WP_311653844.1">
    <property type="nucleotide sequence ID" value="NZ_JAVRIB010000015.1"/>
</dbReference>
<feature type="transmembrane region" description="Helical" evidence="1">
    <location>
        <begin position="63"/>
        <end position="81"/>
    </location>
</feature>
<feature type="transmembrane region" description="Helical" evidence="1">
    <location>
        <begin position="190"/>
        <end position="212"/>
    </location>
</feature>
<feature type="transmembrane region" description="Helical" evidence="1">
    <location>
        <begin position="164"/>
        <end position="184"/>
    </location>
</feature>
<name>A0ABU3C320_9GAMM</name>
<feature type="transmembrane region" description="Helical" evidence="1">
    <location>
        <begin position="224"/>
        <end position="243"/>
    </location>
</feature>
<gene>
    <name evidence="2" type="ORF">RM532_13420</name>
</gene>
<organism evidence="2 3">
    <name type="scientific">Spectribacter hydrogenoxidans</name>
    <dbReference type="NCBI Taxonomy" id="3075608"/>
    <lineage>
        <taxon>Bacteria</taxon>
        <taxon>Pseudomonadati</taxon>
        <taxon>Pseudomonadota</taxon>
        <taxon>Gammaproteobacteria</taxon>
        <taxon>Salinisphaerales</taxon>
        <taxon>Salinisphaeraceae</taxon>
        <taxon>Spectribacter</taxon>
    </lineage>
</organism>
<evidence type="ECO:0000313" key="3">
    <source>
        <dbReference type="Proteomes" id="UP001251857"/>
    </source>
</evidence>
<sequence>MEVGIWLVLGLAALPALGNFAGGLLADWLRPSKHTLNLALHASAGIILAVIAVEVMPQALPVAPAWLLALAFIGGGAAYLAMEAGVDRWQRSKPGGAGTGAWMVYVAVATDLIGDGLLIGAGSAVSGELALVLALGQLLADGPEGFAVVANFRDKGFGRVKRMLISASFALPVIGAALLAYFVLRGQGEVVKMAALVFVGGLFTLAAVEDMLREAHDSAGDSRWSAASLIAGFALFMIVSGSLD</sequence>
<evidence type="ECO:0000256" key="1">
    <source>
        <dbReference type="SAM" id="Phobius"/>
    </source>
</evidence>
<dbReference type="Proteomes" id="UP001251857">
    <property type="component" value="Unassembled WGS sequence"/>
</dbReference>
<keyword evidence="1" id="KW-0472">Membrane</keyword>
<evidence type="ECO:0000313" key="2">
    <source>
        <dbReference type="EMBL" id="MDT0635949.1"/>
    </source>
</evidence>
<accession>A0ABU3C320</accession>
<keyword evidence="3" id="KW-1185">Reference proteome</keyword>
<reference evidence="2 3" key="1">
    <citation type="submission" date="2023-09" db="EMBL/GenBank/DDBJ databases">
        <authorList>
            <person name="Rey-Velasco X."/>
        </authorList>
    </citation>
    <scope>NUCLEOTIDE SEQUENCE [LARGE SCALE GENOMIC DNA]</scope>
    <source>
        <strain evidence="2 3">W335</strain>
    </source>
</reference>
<feature type="transmembrane region" description="Helical" evidence="1">
    <location>
        <begin position="6"/>
        <end position="26"/>
    </location>
</feature>
<comment type="caution">
    <text evidence="2">The sequence shown here is derived from an EMBL/GenBank/DDBJ whole genome shotgun (WGS) entry which is preliminary data.</text>
</comment>
<proteinExistence type="predicted"/>
<protein>
    <submittedName>
        <fullName evidence="2">Peptidoglycan-binding protein</fullName>
    </submittedName>
</protein>
<feature type="transmembrane region" description="Helical" evidence="1">
    <location>
        <begin position="102"/>
        <end position="123"/>
    </location>
</feature>
<keyword evidence="1" id="KW-0812">Transmembrane</keyword>
<feature type="transmembrane region" description="Helical" evidence="1">
    <location>
        <begin position="38"/>
        <end position="57"/>
    </location>
</feature>
<keyword evidence="1" id="KW-1133">Transmembrane helix</keyword>
<dbReference type="EMBL" id="JAVRIB010000015">
    <property type="protein sequence ID" value="MDT0635949.1"/>
    <property type="molecule type" value="Genomic_DNA"/>
</dbReference>